<keyword evidence="2" id="KW-0963">Cytoplasm</keyword>
<evidence type="ECO:0000256" key="2">
    <source>
        <dbReference type="ARBA" id="ARBA00022490"/>
    </source>
</evidence>
<gene>
    <name evidence="9" type="ORF">GBAR_LOCUS22041</name>
</gene>
<dbReference type="Gene3D" id="1.10.10.2770">
    <property type="match status" value="1"/>
</dbReference>
<dbReference type="Pfam" id="PF00009">
    <property type="entry name" value="GTP_EFTU"/>
    <property type="match status" value="1"/>
</dbReference>
<protein>
    <submittedName>
        <fullName evidence="9">L-seryl-tRNA(Sec) selenium transferase</fullName>
    </submittedName>
</protein>
<dbReference type="HAMAP" id="MF_00423">
    <property type="entry name" value="SelA"/>
    <property type="match status" value="1"/>
</dbReference>
<dbReference type="Proteomes" id="UP001174909">
    <property type="component" value="Unassembled WGS sequence"/>
</dbReference>
<dbReference type="GO" id="GO:0004125">
    <property type="term" value="F:L-seryl-tRNA(Sec) selenium transferase activity"/>
    <property type="evidence" value="ECO:0007669"/>
    <property type="project" value="InterPro"/>
</dbReference>
<reference evidence="9" key="1">
    <citation type="submission" date="2023-03" db="EMBL/GenBank/DDBJ databases">
        <authorList>
            <person name="Steffen K."/>
            <person name="Cardenas P."/>
        </authorList>
    </citation>
    <scope>NUCLEOTIDE SEQUENCE</scope>
</reference>
<dbReference type="InterPro" id="IPR025862">
    <property type="entry name" value="SelA_trans_N_dom"/>
</dbReference>
<dbReference type="InterPro" id="IPR027417">
    <property type="entry name" value="P-loop_NTPase"/>
</dbReference>
<dbReference type="InterPro" id="IPR036390">
    <property type="entry name" value="WH_DNA-bd_sf"/>
</dbReference>
<dbReference type="Gene3D" id="2.40.30.10">
    <property type="entry name" value="Translation factors"/>
    <property type="match status" value="1"/>
</dbReference>
<feature type="region of interest" description="Disordered" evidence="7">
    <location>
        <begin position="443"/>
        <end position="514"/>
    </location>
</feature>
<dbReference type="GO" id="GO:0005737">
    <property type="term" value="C:cytoplasm"/>
    <property type="evidence" value="ECO:0007669"/>
    <property type="project" value="InterPro"/>
</dbReference>
<dbReference type="Gene3D" id="3.40.50.300">
    <property type="entry name" value="P-loop containing nucleotide triphosphate hydrolases"/>
    <property type="match status" value="1"/>
</dbReference>
<dbReference type="InterPro" id="IPR000795">
    <property type="entry name" value="T_Tr_GTP-bd_dom"/>
</dbReference>
<dbReference type="Pfam" id="PF12390">
    <property type="entry name" value="Se-cys_synth_N"/>
    <property type="match status" value="1"/>
</dbReference>
<keyword evidence="4" id="KW-0663">Pyridoxal phosphate</keyword>
<comment type="caution">
    <text evidence="9">The sequence shown here is derived from an EMBL/GenBank/DDBJ whole genome shotgun (WGS) entry which is preliminary data.</text>
</comment>
<dbReference type="GO" id="GO:0003723">
    <property type="term" value="F:RNA binding"/>
    <property type="evidence" value="ECO:0007669"/>
    <property type="project" value="InterPro"/>
</dbReference>
<proteinExistence type="inferred from homology"/>
<dbReference type="EMBL" id="CASHTH010003052">
    <property type="protein sequence ID" value="CAI8039591.1"/>
    <property type="molecule type" value="Genomic_DNA"/>
</dbReference>
<dbReference type="Gene3D" id="3.90.1150.180">
    <property type="match status" value="1"/>
</dbReference>
<dbReference type="CDD" id="cd04171">
    <property type="entry name" value="SelB"/>
    <property type="match status" value="1"/>
</dbReference>
<dbReference type="PROSITE" id="PS51722">
    <property type="entry name" value="G_TR_2"/>
    <property type="match status" value="1"/>
</dbReference>
<dbReference type="Pfam" id="PF03841">
    <property type="entry name" value="SelA"/>
    <property type="match status" value="1"/>
</dbReference>
<evidence type="ECO:0000256" key="3">
    <source>
        <dbReference type="ARBA" id="ARBA00022679"/>
    </source>
</evidence>
<dbReference type="SUPFAM" id="SSF52540">
    <property type="entry name" value="P-loop containing nucleoside triphosphate hydrolases"/>
    <property type="match status" value="1"/>
</dbReference>
<dbReference type="PANTHER" id="PTHR32328">
    <property type="entry name" value="L-SERYL-TRNA(SEC) SELENIUM TRANSFERASE"/>
    <property type="match status" value="1"/>
</dbReference>
<dbReference type="InterPro" id="IPR015190">
    <property type="entry name" value="Elong_fac_SelB-wing-hlx_typ-2"/>
</dbReference>
<dbReference type="SUPFAM" id="SSF46785">
    <property type="entry name" value="Winged helix' DNA-binding domain"/>
    <property type="match status" value="2"/>
</dbReference>
<dbReference type="GO" id="GO:0003924">
    <property type="term" value="F:GTPase activity"/>
    <property type="evidence" value="ECO:0007669"/>
    <property type="project" value="InterPro"/>
</dbReference>
<dbReference type="GO" id="GO:0005525">
    <property type="term" value="F:GTP binding"/>
    <property type="evidence" value="ECO:0007669"/>
    <property type="project" value="InterPro"/>
</dbReference>
<keyword evidence="3 9" id="KW-0808">Transferase</keyword>
<evidence type="ECO:0000256" key="7">
    <source>
        <dbReference type="SAM" id="MobiDB-lite"/>
    </source>
</evidence>
<keyword evidence="10" id="KW-1185">Reference proteome</keyword>
<dbReference type="Gene3D" id="3.40.640.10">
    <property type="entry name" value="Type I PLP-dependent aspartate aminotransferase-like (Major domain)"/>
    <property type="match status" value="1"/>
</dbReference>
<accession>A0AA35T3D2</accession>
<organism evidence="9 10">
    <name type="scientific">Geodia barretti</name>
    <name type="common">Barrett's horny sponge</name>
    <dbReference type="NCBI Taxonomy" id="519541"/>
    <lineage>
        <taxon>Eukaryota</taxon>
        <taxon>Metazoa</taxon>
        <taxon>Porifera</taxon>
        <taxon>Demospongiae</taxon>
        <taxon>Heteroscleromorpha</taxon>
        <taxon>Tetractinellida</taxon>
        <taxon>Astrophorina</taxon>
        <taxon>Geodiidae</taxon>
        <taxon>Geodia</taxon>
    </lineage>
</organism>
<feature type="domain" description="Tr-type G" evidence="8">
    <location>
        <begin position="488"/>
        <end position="660"/>
    </location>
</feature>
<dbReference type="InterPro" id="IPR015421">
    <property type="entry name" value="PyrdxlP-dep_Trfase_major"/>
</dbReference>
<evidence type="ECO:0000313" key="9">
    <source>
        <dbReference type="EMBL" id="CAI8039591.1"/>
    </source>
</evidence>
<dbReference type="AlphaFoldDB" id="A0AA35T3D2"/>
<dbReference type="SUPFAM" id="SSF50447">
    <property type="entry name" value="Translation proteins"/>
    <property type="match status" value="1"/>
</dbReference>
<dbReference type="InterPro" id="IPR004161">
    <property type="entry name" value="EFTu-like_2"/>
</dbReference>
<sequence>MGNVHLPYLRRLPAVDELLRTPQAQHWQARLSRQIVTDAVRQALEATRHSILQTTEETALAALPVGASAVLSQVEAILRAAQGRELQPLINATGVIVHTNLGRSLLADSAVANMQTVAAAYSNLEYDVELGERGTRYGHLEGLLRSLTGAEAALVVNNNAAAVYLALQALAKGSEVIVSRGQLIEIGGSFRIPDIMRSSGAVLREVGSTNKTHLRDYAAGISADTALLLRVHTSNYRIVGFTAEVPRRELVALGREHGLPVMEDLGSGTLVDLQPYGLHDEPTVNEVVAGGVDVVTFSGDKLLGGPQAGIVVGKAAYVDQLRRHPMHRAVRVDKFTVAALEATLKLYADPETARRQIPTLAMLGLSPRDVARRIRRLRRLLPAGSDAAYRPQVIDGTSAVGGGACSCRSCAHQTAGAASRLSVRLAASNGACAAAAGNRRKIIGTRSAQERRSFSISAGPAHGCGTRGPEDRSPPPDSELVPDIHANKSLLRTHRPAHIDHGKTSQPTSLTDIDTDRLKEEKERGGITIDLGFAFLNLTDEVQLGIVDVPGHERFVKNMLAGVGGIDLVLLVIAADEGVMPQTREHLAICELLQVQEGLVVLTKTDMVETEWLELVRDDTAEFLRGTFLEGKPIVPVSSRTGEGLEVLLQTLRGACESLSRAPPAARLACPSTAVRLEDRLEVLPKRELARVRGLQAHGQTVSEAVAGQRTAVNLQGIELDDLQRGDVLTTPGRFPTTYMLDVTLKLLDDAPRARDARCPRAVSPSLAPREISDAEVLTVHLFNAAYAGLQWPELVQRTPLEDDALRQVIAEVTEQGIGVAIDDNPPWLLHRERYNQACAEMRGLVEDFHHHNPLKPAMFTEELRSKFPRMADKVFSAILRDLTATGELDVSRDKVKLASHAVTLSPERQALFDALEHTFQEAAFQPPSVEEALAAQSSKPADARALLQVLVDQNRLVRLKGDVFYHKEALDQIEQRLRAHLEAHREITAGEFRDMLENIPQ</sequence>
<feature type="non-terminal residue" evidence="9">
    <location>
        <position position="1"/>
    </location>
</feature>
<dbReference type="NCBIfam" id="TIGR00474">
    <property type="entry name" value="selA"/>
    <property type="match status" value="1"/>
</dbReference>
<dbReference type="Pfam" id="PF09106">
    <property type="entry name" value="WHD_2nd_SelB"/>
    <property type="match status" value="1"/>
</dbReference>
<keyword evidence="5" id="KW-0648">Protein biosynthesis</keyword>
<evidence type="ECO:0000259" key="8">
    <source>
        <dbReference type="PROSITE" id="PS51722"/>
    </source>
</evidence>
<evidence type="ECO:0000256" key="4">
    <source>
        <dbReference type="ARBA" id="ARBA00022898"/>
    </source>
</evidence>
<evidence type="ECO:0000256" key="5">
    <source>
        <dbReference type="ARBA" id="ARBA00022917"/>
    </source>
</evidence>
<evidence type="ECO:0000313" key="10">
    <source>
        <dbReference type="Proteomes" id="UP001174909"/>
    </source>
</evidence>
<dbReference type="InterPro" id="IPR015424">
    <property type="entry name" value="PyrdxlP-dep_Trfase"/>
</dbReference>
<evidence type="ECO:0000256" key="1">
    <source>
        <dbReference type="ARBA" id="ARBA00001933"/>
    </source>
</evidence>
<comment type="cofactor">
    <cofactor evidence="1">
        <name>pyridoxal 5'-phosphate</name>
        <dbReference type="ChEBI" id="CHEBI:597326"/>
    </cofactor>
</comment>
<dbReference type="GO" id="GO:0001514">
    <property type="term" value="P:selenocysteine incorporation"/>
    <property type="evidence" value="ECO:0007669"/>
    <property type="project" value="InterPro"/>
</dbReference>
<dbReference type="InterPro" id="IPR009000">
    <property type="entry name" value="Transl_B-barrel_sf"/>
</dbReference>
<dbReference type="SUPFAM" id="SSF53383">
    <property type="entry name" value="PLP-dependent transferases"/>
    <property type="match status" value="1"/>
</dbReference>
<dbReference type="InterPro" id="IPR018319">
    <property type="entry name" value="SelA-like"/>
</dbReference>
<keyword evidence="6" id="KW-0711">Selenium</keyword>
<dbReference type="Pfam" id="PF03144">
    <property type="entry name" value="GTP_EFTU_D2"/>
    <property type="match status" value="1"/>
</dbReference>
<name>A0AA35T3D2_GEOBA</name>
<dbReference type="PANTHER" id="PTHR32328:SF0">
    <property type="entry name" value="L-SERYL-TRNA(SEC) SELENIUM TRANSFERASE"/>
    <property type="match status" value="1"/>
</dbReference>
<dbReference type="GO" id="GO:0003746">
    <property type="term" value="F:translation elongation factor activity"/>
    <property type="evidence" value="ECO:0007669"/>
    <property type="project" value="InterPro"/>
</dbReference>
<dbReference type="InterPro" id="IPR004534">
    <property type="entry name" value="SelA_trans"/>
</dbReference>
<evidence type="ECO:0000256" key="6">
    <source>
        <dbReference type="ARBA" id="ARBA00023266"/>
    </source>
</evidence>